<reference evidence="3" key="1">
    <citation type="submission" date="2016-10" db="EMBL/GenBank/DDBJ databases">
        <authorList>
            <person name="Varghese N."/>
            <person name="Submissions S."/>
        </authorList>
    </citation>
    <scope>NUCLEOTIDE SEQUENCE [LARGE SCALE GENOMIC DNA]</scope>
    <source>
        <strain evidence="3">DSM 45004</strain>
    </source>
</reference>
<dbReference type="Pfam" id="PF01261">
    <property type="entry name" value="AP_endonuc_2"/>
    <property type="match status" value="1"/>
</dbReference>
<dbReference type="Proteomes" id="UP000198716">
    <property type="component" value="Unassembled WGS sequence"/>
</dbReference>
<dbReference type="RefSeq" id="WP_175496861.1">
    <property type="nucleotide sequence ID" value="NZ_FOMZ01000010.1"/>
</dbReference>
<accession>A0A1I1Z2Q0</accession>
<feature type="domain" description="Xylose isomerase-like TIM barrel" evidence="1">
    <location>
        <begin position="23"/>
        <end position="244"/>
    </location>
</feature>
<gene>
    <name evidence="2" type="ORF">SAMN04487819_11042</name>
</gene>
<sequence>MTGGNPAIGLAEWRLPVRGAEAVELAASYGVRGIQLDFGGSGRGVPLDTPGRARSLRREANGSGVELLAVAGNLLNDIGLTAPERSRAARSARGAVIALLDSAVALGVRLVLVPSFRASTIDGPEALDRTVSVLRWAAEEARTRNLVLANENVLSPTTAVELFERVGSDSFRLVLDTGNPDVEGTDVPGLVRTLGPRIADQVHLKDGPLGLGDEWRGSGEIRSTELSRAFARSGVSVNWLILENDYRVADPRVIGLDVAAARRFADRIVPTKTGDSG</sequence>
<proteinExistence type="predicted"/>
<dbReference type="Gene3D" id="3.20.20.150">
    <property type="entry name" value="Divalent-metal-dependent TIM barrel enzymes"/>
    <property type="match status" value="1"/>
</dbReference>
<dbReference type="PANTHER" id="PTHR12110">
    <property type="entry name" value="HYDROXYPYRUVATE ISOMERASE"/>
    <property type="match status" value="1"/>
</dbReference>
<dbReference type="InterPro" id="IPR036237">
    <property type="entry name" value="Xyl_isomerase-like_sf"/>
</dbReference>
<dbReference type="EMBL" id="FOMZ01000010">
    <property type="protein sequence ID" value="SFE26114.1"/>
    <property type="molecule type" value="Genomic_DNA"/>
</dbReference>
<protein>
    <submittedName>
        <fullName evidence="2">Xylose isomerase-like TIM barrel</fullName>
    </submittedName>
</protein>
<name>A0A1I1Z2Q0_9ACTN</name>
<dbReference type="InterPro" id="IPR013022">
    <property type="entry name" value="Xyl_isomerase-like_TIM-brl"/>
</dbReference>
<dbReference type="GO" id="GO:0016853">
    <property type="term" value="F:isomerase activity"/>
    <property type="evidence" value="ECO:0007669"/>
    <property type="project" value="UniProtKB-KW"/>
</dbReference>
<dbReference type="AlphaFoldDB" id="A0A1I1Z2Q0"/>
<keyword evidence="3" id="KW-1185">Reference proteome</keyword>
<evidence type="ECO:0000313" key="3">
    <source>
        <dbReference type="Proteomes" id="UP000198716"/>
    </source>
</evidence>
<dbReference type="PANTHER" id="PTHR12110:SF53">
    <property type="entry name" value="BLR5974 PROTEIN"/>
    <property type="match status" value="1"/>
</dbReference>
<evidence type="ECO:0000259" key="1">
    <source>
        <dbReference type="Pfam" id="PF01261"/>
    </source>
</evidence>
<evidence type="ECO:0000313" key="2">
    <source>
        <dbReference type="EMBL" id="SFE26114.1"/>
    </source>
</evidence>
<organism evidence="2 3">
    <name type="scientific">Actinopolyspora alba</name>
    <dbReference type="NCBI Taxonomy" id="673379"/>
    <lineage>
        <taxon>Bacteria</taxon>
        <taxon>Bacillati</taxon>
        <taxon>Actinomycetota</taxon>
        <taxon>Actinomycetes</taxon>
        <taxon>Actinopolysporales</taxon>
        <taxon>Actinopolysporaceae</taxon>
        <taxon>Actinopolyspora</taxon>
        <taxon>Actinopolyspora alba group</taxon>
    </lineage>
</organism>
<dbReference type="SUPFAM" id="SSF51658">
    <property type="entry name" value="Xylose isomerase-like"/>
    <property type="match status" value="1"/>
</dbReference>
<dbReference type="InterPro" id="IPR050312">
    <property type="entry name" value="IolE/XylAMocC-like"/>
</dbReference>
<keyword evidence="2" id="KW-0413">Isomerase</keyword>